<evidence type="ECO:0000256" key="1">
    <source>
        <dbReference type="ARBA" id="ARBA00004571"/>
    </source>
</evidence>
<sequence>TDAAGTADPATAAEASGTQQGFGDPSETGGLAEIVVTAQKSSENLQKTAAAVTSVSGDALVASGITDIRAAQVLIPSVRFQQQNTATEVYIRGVGSTLDYPQVEPSASFNFNGVYIPREAAAVPLFDIDRLEVLPGPQGTLYGRSSLGGAINVTLRRPTRDYETNLLVEVGNFGLAHGTAVQNVPVSDKLALRAGVDYTYTDGYQTSGADSKNNLGLRLSALYEPTPTFTAYLWGYYVQKKGNSPNLLTKGVDRETGGLAPNKFLHDNPWNDRRGSEILALPSNPFLPPPVAPFARKTDYENYTVGAQFDLELGDATLTYMPSYLDMDVSADYFLGAYPGNKTDHFDQQTHELRLSGESDRLKWILGAYAYRVNSDGTFFFTFFPVSIVDRHRLQGLAAFGQATFSVTDTLRLIGGGRFSYDDRTGRGRAGDGVTPYSYSRDFKRWDFKAGVEYDVGRRAMIYATVQTGYQPGTFNAFPSSPVASNEVKEATLMAFHAGFKSRFLDNRLQINNEAFFYDYKNLFASAYNTVLNTNQTFNAKRVEIYGNQLDILFHPTADDRLSFSVGYLHARNKSFDLPPGASLPGQPTNFDGLQLQYAPDWTLSAGYHHDFQLANGYVRVQVNTRYESSFFADFNHTPGGRQKAYTKTDASLTYYAQSGRWNVGGWIKNIENEPVQAATAGGSNQPFLPTAASTFLEPPRTYGLRFGANF</sequence>
<keyword evidence="2 11" id="KW-0813">Transport</keyword>
<evidence type="ECO:0000256" key="3">
    <source>
        <dbReference type="ARBA" id="ARBA00022452"/>
    </source>
</evidence>
<organism evidence="16 17">
    <name type="scientific">Sphingosinicella xenopeptidilytica</name>
    <dbReference type="NCBI Taxonomy" id="364098"/>
    <lineage>
        <taxon>Bacteria</taxon>
        <taxon>Pseudomonadati</taxon>
        <taxon>Pseudomonadota</taxon>
        <taxon>Alphaproteobacteria</taxon>
        <taxon>Sphingomonadales</taxon>
        <taxon>Sphingosinicellaceae</taxon>
        <taxon>Sphingosinicella</taxon>
    </lineage>
</organism>
<dbReference type="Gene3D" id="2.40.170.20">
    <property type="entry name" value="TonB-dependent receptor, beta-barrel domain"/>
    <property type="match status" value="1"/>
</dbReference>
<evidence type="ECO:0000256" key="7">
    <source>
        <dbReference type="ARBA" id="ARBA00023065"/>
    </source>
</evidence>
<protein>
    <submittedName>
        <fullName evidence="16">TonB-dependent receptor</fullName>
    </submittedName>
</protein>
<comment type="subcellular location">
    <subcellularLocation>
        <location evidence="1 11">Cell outer membrane</location>
        <topology evidence="1 11">Multi-pass membrane protein</topology>
    </subcellularLocation>
</comment>
<keyword evidence="9 11" id="KW-0472">Membrane</keyword>
<dbReference type="RefSeq" id="WP_381493441.1">
    <property type="nucleotide sequence ID" value="NZ_JBHTIK010000013.1"/>
</dbReference>
<evidence type="ECO:0000256" key="8">
    <source>
        <dbReference type="ARBA" id="ARBA00023077"/>
    </source>
</evidence>
<dbReference type="Proteomes" id="UP001597124">
    <property type="component" value="Unassembled WGS sequence"/>
</dbReference>
<keyword evidence="17" id="KW-1185">Reference proteome</keyword>
<dbReference type="SUPFAM" id="SSF56935">
    <property type="entry name" value="Porins"/>
    <property type="match status" value="1"/>
</dbReference>
<keyword evidence="3 11" id="KW-1134">Transmembrane beta strand</keyword>
<evidence type="ECO:0000256" key="5">
    <source>
        <dbReference type="ARBA" id="ARBA00022692"/>
    </source>
</evidence>
<reference evidence="17" key="1">
    <citation type="journal article" date="2019" name="Int. J. Syst. Evol. Microbiol.">
        <title>The Global Catalogue of Microorganisms (GCM) 10K type strain sequencing project: providing services to taxonomists for standard genome sequencing and annotation.</title>
        <authorList>
            <consortium name="The Broad Institute Genomics Platform"/>
            <consortium name="The Broad Institute Genome Sequencing Center for Infectious Disease"/>
            <person name="Wu L."/>
            <person name="Ma J."/>
        </authorList>
    </citation>
    <scope>NUCLEOTIDE SEQUENCE [LARGE SCALE GENOMIC DNA]</scope>
    <source>
        <strain evidence="17">CCUG 52537</strain>
    </source>
</reference>
<evidence type="ECO:0000256" key="2">
    <source>
        <dbReference type="ARBA" id="ARBA00022448"/>
    </source>
</evidence>
<dbReference type="EMBL" id="JBHTIK010000013">
    <property type="protein sequence ID" value="MFD0849976.1"/>
    <property type="molecule type" value="Genomic_DNA"/>
</dbReference>
<feature type="compositionally biased region" description="Low complexity" evidence="13">
    <location>
        <begin position="1"/>
        <end position="18"/>
    </location>
</feature>
<dbReference type="Pfam" id="PF07715">
    <property type="entry name" value="Plug"/>
    <property type="match status" value="1"/>
</dbReference>
<evidence type="ECO:0000256" key="6">
    <source>
        <dbReference type="ARBA" id="ARBA00023004"/>
    </source>
</evidence>
<evidence type="ECO:0000256" key="4">
    <source>
        <dbReference type="ARBA" id="ARBA00022496"/>
    </source>
</evidence>
<comment type="caution">
    <text evidence="16">The sequence shown here is derived from an EMBL/GenBank/DDBJ whole genome shotgun (WGS) entry which is preliminary data.</text>
</comment>
<feature type="domain" description="TonB-dependent receptor-like beta-barrel" evidence="14">
    <location>
        <begin position="266"/>
        <end position="671"/>
    </location>
</feature>
<name>A0ABW3C8S7_SPHXN</name>
<evidence type="ECO:0000256" key="10">
    <source>
        <dbReference type="ARBA" id="ARBA00023237"/>
    </source>
</evidence>
<evidence type="ECO:0000256" key="12">
    <source>
        <dbReference type="RuleBase" id="RU003357"/>
    </source>
</evidence>
<keyword evidence="4" id="KW-0410">Iron transport</keyword>
<dbReference type="InterPro" id="IPR039426">
    <property type="entry name" value="TonB-dep_rcpt-like"/>
</dbReference>
<keyword evidence="16" id="KW-0675">Receptor</keyword>
<feature type="domain" description="TonB-dependent receptor plug" evidence="15">
    <location>
        <begin position="45"/>
        <end position="150"/>
    </location>
</feature>
<keyword evidence="7" id="KW-0406">Ion transport</keyword>
<evidence type="ECO:0000313" key="16">
    <source>
        <dbReference type="EMBL" id="MFD0849976.1"/>
    </source>
</evidence>
<gene>
    <name evidence="16" type="ORF">ACFQ00_16695</name>
</gene>
<evidence type="ECO:0000256" key="9">
    <source>
        <dbReference type="ARBA" id="ARBA00023136"/>
    </source>
</evidence>
<dbReference type="PANTHER" id="PTHR32552">
    <property type="entry name" value="FERRICHROME IRON RECEPTOR-RELATED"/>
    <property type="match status" value="1"/>
</dbReference>
<evidence type="ECO:0000256" key="11">
    <source>
        <dbReference type="PROSITE-ProRule" id="PRU01360"/>
    </source>
</evidence>
<dbReference type="InterPro" id="IPR000531">
    <property type="entry name" value="Beta-barrel_TonB"/>
</dbReference>
<accession>A0ABW3C8S7</accession>
<keyword evidence="8 12" id="KW-0798">TonB box</keyword>
<evidence type="ECO:0000256" key="13">
    <source>
        <dbReference type="SAM" id="MobiDB-lite"/>
    </source>
</evidence>
<evidence type="ECO:0000259" key="14">
    <source>
        <dbReference type="Pfam" id="PF00593"/>
    </source>
</evidence>
<dbReference type="Pfam" id="PF00593">
    <property type="entry name" value="TonB_dep_Rec_b-barrel"/>
    <property type="match status" value="1"/>
</dbReference>
<dbReference type="PROSITE" id="PS52016">
    <property type="entry name" value="TONB_DEPENDENT_REC_3"/>
    <property type="match status" value="1"/>
</dbReference>
<dbReference type="InterPro" id="IPR012910">
    <property type="entry name" value="Plug_dom"/>
</dbReference>
<dbReference type="PANTHER" id="PTHR32552:SF81">
    <property type="entry name" value="TONB-DEPENDENT OUTER MEMBRANE RECEPTOR"/>
    <property type="match status" value="1"/>
</dbReference>
<dbReference type="InterPro" id="IPR036942">
    <property type="entry name" value="Beta-barrel_TonB_sf"/>
</dbReference>
<evidence type="ECO:0000259" key="15">
    <source>
        <dbReference type="Pfam" id="PF07715"/>
    </source>
</evidence>
<keyword evidence="5 11" id="KW-0812">Transmembrane</keyword>
<keyword evidence="6" id="KW-0408">Iron</keyword>
<feature type="region of interest" description="Disordered" evidence="13">
    <location>
        <begin position="1"/>
        <end position="28"/>
    </location>
</feature>
<evidence type="ECO:0000313" key="17">
    <source>
        <dbReference type="Proteomes" id="UP001597124"/>
    </source>
</evidence>
<comment type="similarity">
    <text evidence="11 12">Belongs to the TonB-dependent receptor family.</text>
</comment>
<keyword evidence="10 11" id="KW-0998">Cell outer membrane</keyword>
<proteinExistence type="inferred from homology"/>
<feature type="non-terminal residue" evidence="16">
    <location>
        <position position="1"/>
    </location>
</feature>